<feature type="transmembrane region" description="Helical" evidence="9">
    <location>
        <begin position="20"/>
        <end position="39"/>
    </location>
</feature>
<feature type="region of interest" description="Disordered" evidence="8">
    <location>
        <begin position="134"/>
        <end position="154"/>
    </location>
</feature>
<keyword evidence="6 9" id="KW-1133">Transmembrane helix</keyword>
<dbReference type="GO" id="GO:0005743">
    <property type="term" value="C:mitochondrial inner membrane"/>
    <property type="evidence" value="ECO:0007669"/>
    <property type="project" value="UniProtKB-SubCell"/>
</dbReference>
<dbReference type="GO" id="GO:0016887">
    <property type="term" value="F:ATP hydrolysis activity"/>
    <property type="evidence" value="ECO:0007669"/>
    <property type="project" value="InterPro"/>
</dbReference>
<dbReference type="FunFam" id="3.40.50.300:FF:000403">
    <property type="entry name" value="ATP-binding cassette sub-family B member 8, mitochondrial"/>
    <property type="match status" value="1"/>
</dbReference>
<dbReference type="CDD" id="cd18572">
    <property type="entry name" value="ABC_6TM_TAP"/>
    <property type="match status" value="1"/>
</dbReference>
<dbReference type="InterPro" id="IPR003593">
    <property type="entry name" value="AAA+_ATPase"/>
</dbReference>
<dbReference type="PROSITE" id="PS50929">
    <property type="entry name" value="ABC_TM1F"/>
    <property type="match status" value="1"/>
</dbReference>
<dbReference type="PANTHER" id="PTHR43394:SF19">
    <property type="entry name" value="ABC TRANSPORTER B FAMILY"/>
    <property type="match status" value="1"/>
</dbReference>
<feature type="transmembrane region" description="Helical" evidence="9">
    <location>
        <begin position="60"/>
        <end position="84"/>
    </location>
</feature>
<feature type="domain" description="ABC transmembrane type-1" evidence="11">
    <location>
        <begin position="174"/>
        <end position="456"/>
    </location>
</feature>
<evidence type="ECO:0000256" key="5">
    <source>
        <dbReference type="ARBA" id="ARBA00022840"/>
    </source>
</evidence>
<reference evidence="12 13" key="1">
    <citation type="journal article" date="2024" name="Nat. Commun.">
        <title>Phylogenomics reveals the evolutionary origins of lichenization in chlorophyte algae.</title>
        <authorList>
            <person name="Puginier C."/>
            <person name="Libourel C."/>
            <person name="Otte J."/>
            <person name="Skaloud P."/>
            <person name="Haon M."/>
            <person name="Grisel S."/>
            <person name="Petersen M."/>
            <person name="Berrin J.G."/>
            <person name="Delaux P.M."/>
            <person name="Dal Grande F."/>
            <person name="Keller J."/>
        </authorList>
    </citation>
    <scope>NUCLEOTIDE SEQUENCE [LARGE SCALE GENOMIC DNA]</scope>
    <source>
        <strain evidence="12 13">SAG 2043</strain>
    </source>
</reference>
<evidence type="ECO:0000256" key="8">
    <source>
        <dbReference type="SAM" id="MobiDB-lite"/>
    </source>
</evidence>
<accession>A0AAW1PNA1</accession>
<keyword evidence="7 9" id="KW-0472">Membrane</keyword>
<dbReference type="SUPFAM" id="SSF52540">
    <property type="entry name" value="P-loop containing nucleoside triphosphate hydrolases"/>
    <property type="match status" value="1"/>
</dbReference>
<proteinExistence type="predicted"/>
<feature type="domain" description="ABC transporter" evidence="10">
    <location>
        <begin position="489"/>
        <end position="731"/>
    </location>
</feature>
<keyword evidence="4" id="KW-0547">Nucleotide-binding</keyword>
<keyword evidence="13" id="KW-1185">Reference proteome</keyword>
<dbReference type="SMART" id="SM00382">
    <property type="entry name" value="AAA"/>
    <property type="match status" value="1"/>
</dbReference>
<dbReference type="Gene3D" id="3.40.50.300">
    <property type="entry name" value="P-loop containing nucleotide triphosphate hydrolases"/>
    <property type="match status" value="1"/>
</dbReference>
<evidence type="ECO:0000256" key="9">
    <source>
        <dbReference type="SAM" id="Phobius"/>
    </source>
</evidence>
<evidence type="ECO:0000256" key="7">
    <source>
        <dbReference type="ARBA" id="ARBA00023136"/>
    </source>
</evidence>
<keyword evidence="2" id="KW-0813">Transport</keyword>
<gene>
    <name evidence="12" type="ORF">WJX72_001039</name>
</gene>
<feature type="transmembrane region" description="Helical" evidence="9">
    <location>
        <begin position="391"/>
        <end position="416"/>
    </location>
</feature>
<keyword evidence="5" id="KW-0067">ATP-binding</keyword>
<comment type="subcellular location">
    <subcellularLocation>
        <location evidence="1">Mitochondrion inner membrane</location>
        <topology evidence="1">Multi-pass membrane protein</topology>
    </subcellularLocation>
</comment>
<dbReference type="SUPFAM" id="SSF90123">
    <property type="entry name" value="ABC transporter transmembrane region"/>
    <property type="match status" value="1"/>
</dbReference>
<dbReference type="PANTHER" id="PTHR43394">
    <property type="entry name" value="ATP-DEPENDENT PERMEASE MDL1, MITOCHONDRIAL"/>
    <property type="match status" value="1"/>
</dbReference>
<feature type="transmembrane region" description="Helical" evidence="9">
    <location>
        <begin position="161"/>
        <end position="190"/>
    </location>
</feature>
<dbReference type="GO" id="GO:0015421">
    <property type="term" value="F:ABC-type oligopeptide transporter activity"/>
    <property type="evidence" value="ECO:0007669"/>
    <property type="project" value="TreeGrafter"/>
</dbReference>
<evidence type="ECO:0000256" key="1">
    <source>
        <dbReference type="ARBA" id="ARBA00004448"/>
    </source>
</evidence>
<feature type="transmembrane region" description="Helical" evidence="9">
    <location>
        <begin position="96"/>
        <end position="120"/>
    </location>
</feature>
<dbReference type="CDD" id="cd03249">
    <property type="entry name" value="ABC_MTABC3_MDL1_MDL2"/>
    <property type="match status" value="1"/>
</dbReference>
<comment type="caution">
    <text evidence="12">The sequence shown here is derived from an EMBL/GenBank/DDBJ whole genome shotgun (WGS) entry which is preliminary data.</text>
</comment>
<dbReference type="InterPro" id="IPR003439">
    <property type="entry name" value="ABC_transporter-like_ATP-bd"/>
</dbReference>
<evidence type="ECO:0000259" key="10">
    <source>
        <dbReference type="PROSITE" id="PS50893"/>
    </source>
</evidence>
<evidence type="ECO:0000259" key="11">
    <source>
        <dbReference type="PROSITE" id="PS50929"/>
    </source>
</evidence>
<dbReference type="InterPro" id="IPR027417">
    <property type="entry name" value="P-loop_NTPase"/>
</dbReference>
<dbReference type="InterPro" id="IPR036640">
    <property type="entry name" value="ABC1_TM_sf"/>
</dbReference>
<name>A0AAW1PNA1_9CHLO</name>
<dbReference type="InterPro" id="IPR039421">
    <property type="entry name" value="Type_1_exporter"/>
</dbReference>
<dbReference type="Proteomes" id="UP001489004">
    <property type="component" value="Unassembled WGS sequence"/>
</dbReference>
<dbReference type="AlphaFoldDB" id="A0AAW1PNA1"/>
<dbReference type="Pfam" id="PF00664">
    <property type="entry name" value="ABC_membrane"/>
    <property type="match status" value="1"/>
</dbReference>
<dbReference type="InterPro" id="IPR011527">
    <property type="entry name" value="ABC1_TM_dom"/>
</dbReference>
<sequence length="770" mass="83693">MPVRAWPHLYRYNTSNLDIWLLSLLRCTVLAAVCLYVWRNSAKGGHGSRHEKWHRWLRRCVQATCITGQVLLLAKAVAVALAGNDNVMPGGPAGDVGLAFIFGALCTSLAASFAELYTAVSLLDEWQHQRHAHGEADEPLLGAPGETEKSKAKRQSRTVRLLARMSAIDGPVLFVAFTAGAVAAFAQALVPYFTGQIIDLAAIESDRHAFYVTIAKLVLVSFACAVFSGLRGGLFTVAMTRLNIRVRMTLFRSLLSQEVGFYDTTKIGDVISRLSADTTTVAAQVGLNLNVALRSLTQVFILLLFMLKASWRLTIITFVAVPIIVLICKIYGAFYRKLAERVQTELAAANTVSEEMLGSMTTVLAHGAADSAAAAYQQCLNKYNKLQMTEAVAYAFYTITTIFLPNTISAMILLFGGHLVLAGRMSPGALVSFMLLQQSLSSAFQTMGDVFSSLAGAVGAADKVVELITRQPKIPPPGGLQPANFQGRVELRDVVFAYPARPEITVLKGLNLHINPGEVVALVGPSGGGKSSIVKLLERYYMPLSGSVLFDGYDVGSYDPKWLKQRVALVSQEPVLYARSIYRNICFGVEDEDGCAPPSREDVEAAARLANAHDFIKALPQGYETECGDKGVQMSGGQKQRIAIARALVRRPTILLLDEATSALDAESESIVQEALDRLMLRCTTLVIAHRLSTIQNATRILVITKGIVAEEGSHEALLEQRGIYSQLVRRQMQKTTSSASLARGDSELSFSRFALQRTASEPRNLGTDQ</sequence>
<dbReference type="PIRSF" id="PIRSF002773">
    <property type="entry name" value="ABC_prm/ATPase_B"/>
    <property type="match status" value="1"/>
</dbReference>
<evidence type="ECO:0000256" key="6">
    <source>
        <dbReference type="ARBA" id="ARBA00022989"/>
    </source>
</evidence>
<dbReference type="InterPro" id="IPR017871">
    <property type="entry name" value="ABC_transporter-like_CS"/>
</dbReference>
<feature type="transmembrane region" description="Helical" evidence="9">
    <location>
        <begin position="313"/>
        <end position="334"/>
    </location>
</feature>
<dbReference type="Pfam" id="PF00005">
    <property type="entry name" value="ABC_tran"/>
    <property type="match status" value="1"/>
</dbReference>
<dbReference type="PROSITE" id="PS50893">
    <property type="entry name" value="ABC_TRANSPORTER_2"/>
    <property type="match status" value="1"/>
</dbReference>
<protein>
    <submittedName>
        <fullName evidence="12">Uncharacterized protein</fullName>
    </submittedName>
</protein>
<dbReference type="EMBL" id="JALJOR010000010">
    <property type="protein sequence ID" value="KAK9809885.1"/>
    <property type="molecule type" value="Genomic_DNA"/>
</dbReference>
<evidence type="ECO:0000256" key="3">
    <source>
        <dbReference type="ARBA" id="ARBA00022692"/>
    </source>
</evidence>
<evidence type="ECO:0000256" key="4">
    <source>
        <dbReference type="ARBA" id="ARBA00022741"/>
    </source>
</evidence>
<feature type="transmembrane region" description="Helical" evidence="9">
    <location>
        <begin position="210"/>
        <end position="238"/>
    </location>
</feature>
<evidence type="ECO:0000256" key="2">
    <source>
        <dbReference type="ARBA" id="ARBA00022448"/>
    </source>
</evidence>
<dbReference type="GO" id="GO:0005524">
    <property type="term" value="F:ATP binding"/>
    <property type="evidence" value="ECO:0007669"/>
    <property type="project" value="UniProtKB-KW"/>
</dbReference>
<keyword evidence="3 9" id="KW-0812">Transmembrane</keyword>
<feature type="transmembrane region" description="Helical" evidence="9">
    <location>
        <begin position="291"/>
        <end position="307"/>
    </location>
</feature>
<dbReference type="PROSITE" id="PS00211">
    <property type="entry name" value="ABC_TRANSPORTER_1"/>
    <property type="match status" value="1"/>
</dbReference>
<evidence type="ECO:0000313" key="13">
    <source>
        <dbReference type="Proteomes" id="UP001489004"/>
    </source>
</evidence>
<dbReference type="Gene3D" id="1.20.1560.10">
    <property type="entry name" value="ABC transporter type 1, transmembrane domain"/>
    <property type="match status" value="1"/>
</dbReference>
<evidence type="ECO:0000313" key="12">
    <source>
        <dbReference type="EMBL" id="KAK9809885.1"/>
    </source>
</evidence>
<organism evidence="12 13">
    <name type="scientific">[Myrmecia] bisecta</name>
    <dbReference type="NCBI Taxonomy" id="41462"/>
    <lineage>
        <taxon>Eukaryota</taxon>
        <taxon>Viridiplantae</taxon>
        <taxon>Chlorophyta</taxon>
        <taxon>core chlorophytes</taxon>
        <taxon>Trebouxiophyceae</taxon>
        <taxon>Trebouxiales</taxon>
        <taxon>Trebouxiaceae</taxon>
        <taxon>Myrmecia</taxon>
    </lineage>
</organism>